<organism evidence="1 2">
    <name type="scientific">Variovorax boronicumulans</name>
    <dbReference type="NCBI Taxonomy" id="436515"/>
    <lineage>
        <taxon>Bacteria</taxon>
        <taxon>Pseudomonadati</taxon>
        <taxon>Pseudomonadota</taxon>
        <taxon>Betaproteobacteria</taxon>
        <taxon>Burkholderiales</taxon>
        <taxon>Comamonadaceae</taxon>
        <taxon>Variovorax</taxon>
    </lineage>
</organism>
<protein>
    <submittedName>
        <fullName evidence="1">Uncharacterized protein</fullName>
    </submittedName>
</protein>
<dbReference type="EMBL" id="CP023284">
    <property type="protein sequence ID" value="ATA55389.1"/>
    <property type="molecule type" value="Genomic_DNA"/>
</dbReference>
<dbReference type="AlphaFoldDB" id="A0A250DN21"/>
<proteinExistence type="predicted"/>
<reference evidence="1 2" key="1">
    <citation type="submission" date="2017-09" db="EMBL/GenBank/DDBJ databases">
        <title>The diverse metabolic capabilities of V. boronicumulans make it an excellent choice for continued studies on novel biodegradation.</title>
        <authorList>
            <person name="Sun S."/>
        </authorList>
    </citation>
    <scope>NUCLEOTIDE SEQUENCE [LARGE SCALE GENOMIC DNA]</scope>
    <source>
        <strain evidence="1 2">J1</strain>
    </source>
</reference>
<evidence type="ECO:0000313" key="1">
    <source>
        <dbReference type="EMBL" id="ATA55389.1"/>
    </source>
</evidence>
<gene>
    <name evidence="1" type="ORF">CKY39_20815</name>
</gene>
<dbReference type="KEGG" id="vbo:CKY39_20815"/>
<accession>A0A250DN21</accession>
<dbReference type="Proteomes" id="UP000217154">
    <property type="component" value="Chromosome"/>
</dbReference>
<name>A0A250DN21_9BURK</name>
<sequence length="129" mass="14082">MLVQRVTVEDAGMEPSTEAPKRPFDEAIFQGFIRVHLVPLGVVHDRLEILGQLNCTLTKVEEDAVCEQCVDSVMVDLFVALVVNASTLSEAVTARVVDAVADLVLEGRVGMPIWDLRGKTLSTMSVVIF</sequence>
<evidence type="ECO:0000313" key="2">
    <source>
        <dbReference type="Proteomes" id="UP000217154"/>
    </source>
</evidence>